<dbReference type="Gene3D" id="3.40.50.1400">
    <property type="match status" value="2"/>
</dbReference>
<organism evidence="3 4">
    <name type="scientific">Microterricola gilva</name>
    <dbReference type="NCBI Taxonomy" id="393267"/>
    <lineage>
        <taxon>Bacteria</taxon>
        <taxon>Bacillati</taxon>
        <taxon>Actinomycetota</taxon>
        <taxon>Actinomycetes</taxon>
        <taxon>Micrococcales</taxon>
        <taxon>Microbacteriaceae</taxon>
        <taxon>Microterricola</taxon>
    </lineage>
</organism>
<dbReference type="GO" id="GO:0016829">
    <property type="term" value="F:lyase activity"/>
    <property type="evidence" value="ECO:0007669"/>
    <property type="project" value="UniProtKB-KW"/>
</dbReference>
<dbReference type="CDD" id="cd03416">
    <property type="entry name" value="CbiX_SirB_N"/>
    <property type="match status" value="1"/>
</dbReference>
<dbReference type="InterPro" id="IPR050963">
    <property type="entry name" value="Sirohydro_Cobaltochel/CbiX"/>
</dbReference>
<comment type="caution">
    <text evidence="3">The sequence shown here is derived from an EMBL/GenBank/DDBJ whole genome shotgun (WGS) entry which is preliminary data.</text>
</comment>
<evidence type="ECO:0000256" key="1">
    <source>
        <dbReference type="ARBA" id="ARBA00022723"/>
    </source>
</evidence>
<dbReference type="Pfam" id="PF01903">
    <property type="entry name" value="CbiX"/>
    <property type="match status" value="2"/>
</dbReference>
<dbReference type="EMBL" id="SHLC01000001">
    <property type="protein sequence ID" value="RZU64770.1"/>
    <property type="molecule type" value="Genomic_DNA"/>
</dbReference>
<protein>
    <submittedName>
        <fullName evidence="3">Sirohydrochlorin ferrochelatase</fullName>
    </submittedName>
</protein>
<dbReference type="AlphaFoldDB" id="A0A4Q8AJV1"/>
<dbReference type="Proteomes" id="UP000291483">
    <property type="component" value="Unassembled WGS sequence"/>
</dbReference>
<evidence type="ECO:0000313" key="3">
    <source>
        <dbReference type="EMBL" id="RZU64770.1"/>
    </source>
</evidence>
<evidence type="ECO:0000313" key="4">
    <source>
        <dbReference type="Proteomes" id="UP000291483"/>
    </source>
</evidence>
<dbReference type="SUPFAM" id="SSF53800">
    <property type="entry name" value="Chelatase"/>
    <property type="match status" value="1"/>
</dbReference>
<reference evidence="3 4" key="1">
    <citation type="submission" date="2019-02" db="EMBL/GenBank/DDBJ databases">
        <title>Sequencing the genomes of 1000 actinobacteria strains.</title>
        <authorList>
            <person name="Klenk H.-P."/>
        </authorList>
    </citation>
    <scope>NUCLEOTIDE SEQUENCE [LARGE SCALE GENOMIC DNA]</scope>
    <source>
        <strain evidence="3 4">DSM 18319</strain>
    </source>
</reference>
<dbReference type="PANTHER" id="PTHR33542:SF5">
    <property type="entry name" value="FERROCHELATASE CHE1"/>
    <property type="match status" value="1"/>
</dbReference>
<evidence type="ECO:0000256" key="2">
    <source>
        <dbReference type="ARBA" id="ARBA00023239"/>
    </source>
</evidence>
<proteinExistence type="predicted"/>
<keyword evidence="4" id="KW-1185">Reference proteome</keyword>
<keyword evidence="1" id="KW-0479">Metal-binding</keyword>
<dbReference type="GO" id="GO:0046872">
    <property type="term" value="F:metal ion binding"/>
    <property type="evidence" value="ECO:0007669"/>
    <property type="project" value="UniProtKB-KW"/>
</dbReference>
<gene>
    <name evidence="3" type="ORF">EV379_1078</name>
</gene>
<sequence length="243" mass="24912">MTLLAVSHGTSSPDGQGAVTALVDSVARARQELDVVAAFVDVQQPDVAASLAALDPRGIVVVVPLLLSAGYHVHVDLREELAAAEEHTAVLAAALGPDDRLVALLARRLREAGLRPGDRVVLAAAGSSDRRAVADCAETARRLGIVLRREVGVGFISAATPRLSDAVIDARAQAAGGRVVLASYLLAPGYFAALAHEAGADVVSAPLLVPNRFPPAELVTLVGERYDEAVASSLAATTAGVLS</sequence>
<dbReference type="InterPro" id="IPR002762">
    <property type="entry name" value="CbiX-like"/>
</dbReference>
<dbReference type="RefSeq" id="WP_130505215.1">
    <property type="nucleotide sequence ID" value="NZ_SHLC01000001.1"/>
</dbReference>
<dbReference type="PANTHER" id="PTHR33542">
    <property type="entry name" value="SIROHYDROCHLORIN FERROCHELATASE, CHLOROPLASTIC"/>
    <property type="match status" value="1"/>
</dbReference>
<keyword evidence="2" id="KW-0456">Lyase</keyword>
<accession>A0A4Q8AJV1</accession>
<dbReference type="OrthoDB" id="7345302at2"/>
<name>A0A4Q8AJV1_9MICO</name>